<dbReference type="AlphaFoldDB" id="A0A3M7P5A6"/>
<keyword evidence="2" id="KW-1185">Reference proteome</keyword>
<organism evidence="1 2">
    <name type="scientific">Brachionus plicatilis</name>
    <name type="common">Marine rotifer</name>
    <name type="synonym">Brachionus muelleri</name>
    <dbReference type="NCBI Taxonomy" id="10195"/>
    <lineage>
        <taxon>Eukaryota</taxon>
        <taxon>Metazoa</taxon>
        <taxon>Spiralia</taxon>
        <taxon>Gnathifera</taxon>
        <taxon>Rotifera</taxon>
        <taxon>Eurotatoria</taxon>
        <taxon>Monogononta</taxon>
        <taxon>Pseudotrocha</taxon>
        <taxon>Ploima</taxon>
        <taxon>Brachionidae</taxon>
        <taxon>Brachionus</taxon>
    </lineage>
</organism>
<comment type="caution">
    <text evidence="1">The sequence shown here is derived from an EMBL/GenBank/DDBJ whole genome shotgun (WGS) entry which is preliminary data.</text>
</comment>
<reference evidence="1 2" key="1">
    <citation type="journal article" date="2018" name="Sci. Rep.">
        <title>Genomic signatures of local adaptation to the degree of environmental predictability in rotifers.</title>
        <authorList>
            <person name="Franch-Gras L."/>
            <person name="Hahn C."/>
            <person name="Garcia-Roger E.M."/>
            <person name="Carmona M.J."/>
            <person name="Serra M."/>
            <person name="Gomez A."/>
        </authorList>
    </citation>
    <scope>NUCLEOTIDE SEQUENCE [LARGE SCALE GENOMIC DNA]</scope>
    <source>
        <strain evidence="1">HYR1</strain>
    </source>
</reference>
<accession>A0A3M7P5A6</accession>
<gene>
    <name evidence="1" type="ORF">BpHYR1_033039</name>
</gene>
<sequence>MIFEYTNEDAKSNEPDLVSRNMAPKSFKEKCCFDMENLDYSSCLDKDAYKNKKLSNHVSTDQKFSKA</sequence>
<protein>
    <submittedName>
        <fullName evidence="1">Uncharacterized protein</fullName>
    </submittedName>
</protein>
<name>A0A3M7P5A6_BRAPC</name>
<evidence type="ECO:0000313" key="2">
    <source>
        <dbReference type="Proteomes" id="UP000276133"/>
    </source>
</evidence>
<dbReference type="EMBL" id="REGN01013491">
    <property type="protein sequence ID" value="RMZ93874.1"/>
    <property type="molecule type" value="Genomic_DNA"/>
</dbReference>
<evidence type="ECO:0000313" key="1">
    <source>
        <dbReference type="EMBL" id="RMZ93874.1"/>
    </source>
</evidence>
<proteinExistence type="predicted"/>
<dbReference type="Proteomes" id="UP000276133">
    <property type="component" value="Unassembled WGS sequence"/>
</dbReference>